<dbReference type="FunFam" id="3.40.225.10:FF:000009">
    <property type="entry name" value="Class II aldolase/adducin N-terminal"/>
    <property type="match status" value="1"/>
</dbReference>
<gene>
    <name evidence="3" type="ORF">CNYM01_09940</name>
</gene>
<evidence type="ECO:0000259" key="2">
    <source>
        <dbReference type="SMART" id="SM01007"/>
    </source>
</evidence>
<dbReference type="InterPro" id="IPR001303">
    <property type="entry name" value="Aldolase_II/adducin_N"/>
</dbReference>
<evidence type="ECO:0000256" key="1">
    <source>
        <dbReference type="SAM" id="MobiDB-lite"/>
    </source>
</evidence>
<dbReference type="Pfam" id="PF00596">
    <property type="entry name" value="Aldolase_II"/>
    <property type="match status" value="1"/>
</dbReference>
<feature type="region of interest" description="Disordered" evidence="1">
    <location>
        <begin position="1"/>
        <end position="44"/>
    </location>
</feature>
<reference evidence="3 4" key="1">
    <citation type="submission" date="2014-02" db="EMBL/GenBank/DDBJ databases">
        <title>The genome sequence of Colletotrichum nymphaeae SA-01.</title>
        <authorList>
            <person name="Baroncelli R."/>
            <person name="Thon M.R."/>
        </authorList>
    </citation>
    <scope>NUCLEOTIDE SEQUENCE [LARGE SCALE GENOMIC DNA]</scope>
    <source>
        <strain evidence="3 4">SA-01</strain>
    </source>
</reference>
<organism evidence="3 4">
    <name type="scientific">Colletotrichum nymphaeae SA-01</name>
    <dbReference type="NCBI Taxonomy" id="1460502"/>
    <lineage>
        <taxon>Eukaryota</taxon>
        <taxon>Fungi</taxon>
        <taxon>Dikarya</taxon>
        <taxon>Ascomycota</taxon>
        <taxon>Pezizomycotina</taxon>
        <taxon>Sordariomycetes</taxon>
        <taxon>Hypocreomycetidae</taxon>
        <taxon>Glomerellales</taxon>
        <taxon>Glomerellaceae</taxon>
        <taxon>Colletotrichum</taxon>
        <taxon>Colletotrichum acutatum species complex</taxon>
    </lineage>
</organism>
<name>A0A135TEN9_9PEZI</name>
<dbReference type="InterPro" id="IPR036409">
    <property type="entry name" value="Aldolase_II/adducin_N_sf"/>
</dbReference>
<keyword evidence="4" id="KW-1185">Reference proteome</keyword>
<dbReference type="GO" id="GO:0005856">
    <property type="term" value="C:cytoskeleton"/>
    <property type="evidence" value="ECO:0007669"/>
    <property type="project" value="TreeGrafter"/>
</dbReference>
<dbReference type="InterPro" id="IPR051017">
    <property type="entry name" value="Aldolase-II_Adducin_sf"/>
</dbReference>
<accession>A0A135TEN9</accession>
<dbReference type="EMBL" id="JEMN01001141">
    <property type="protein sequence ID" value="KXH46641.1"/>
    <property type="molecule type" value="Genomic_DNA"/>
</dbReference>
<dbReference type="Proteomes" id="UP000070054">
    <property type="component" value="Unassembled WGS sequence"/>
</dbReference>
<dbReference type="GO" id="GO:0051015">
    <property type="term" value="F:actin filament binding"/>
    <property type="evidence" value="ECO:0007669"/>
    <property type="project" value="TreeGrafter"/>
</dbReference>
<sequence>MITDIDSAANTAKEDTLSSFSMDPSATPVDASDTVSNCDSETSRNKYDHELQNKTPLQAMSHGGVVLGGIPKHLDFQSNRQWQLKHMAAAFRHWHREGYVEGMSGHISVRDPEFPNAFWTNPLGRHFGLLKVSDMILVGLDGSVIGGNRSAPPNTAGFLIHASVHKARPDAHAVCHCHSVHGKAWSVFGRRLDMLTQDACKFRGDAHAVYDSYGGVVLGSEEGDRIASALGPNGKGCILRNHGILTVGKTVDEATFLFTSMERTCQVQLLVEAASHEGSGLQKVLISDEEANFNFDVESDPEICYREFQAYYDLEEELSGESFKA</sequence>
<feature type="domain" description="Class II aldolase/adducin N-terminal" evidence="2">
    <location>
        <begin position="85"/>
        <end position="269"/>
    </location>
</feature>
<dbReference type="AlphaFoldDB" id="A0A135TEN9"/>
<dbReference type="NCBIfam" id="NF004855">
    <property type="entry name" value="PRK06208.1"/>
    <property type="match status" value="1"/>
</dbReference>
<evidence type="ECO:0000313" key="4">
    <source>
        <dbReference type="Proteomes" id="UP000070054"/>
    </source>
</evidence>
<proteinExistence type="predicted"/>
<comment type="caution">
    <text evidence="3">The sequence shown here is derived from an EMBL/GenBank/DDBJ whole genome shotgun (WGS) entry which is preliminary data.</text>
</comment>
<dbReference type="SUPFAM" id="SSF53639">
    <property type="entry name" value="AraD/HMP-PK domain-like"/>
    <property type="match status" value="1"/>
</dbReference>
<dbReference type="PANTHER" id="PTHR10672">
    <property type="entry name" value="ADDUCIN"/>
    <property type="match status" value="1"/>
</dbReference>
<evidence type="ECO:0000313" key="3">
    <source>
        <dbReference type="EMBL" id="KXH46641.1"/>
    </source>
</evidence>
<dbReference type="SMART" id="SM01007">
    <property type="entry name" value="Aldolase_II"/>
    <property type="match status" value="1"/>
</dbReference>
<protein>
    <submittedName>
        <fullName evidence="3">L-fuculose-phosphate aldolase</fullName>
    </submittedName>
</protein>
<dbReference type="Gene3D" id="3.40.225.10">
    <property type="entry name" value="Class II aldolase/adducin N-terminal domain"/>
    <property type="match status" value="1"/>
</dbReference>
<dbReference type="PANTHER" id="PTHR10672:SF25">
    <property type="entry name" value="MEIOTICALLY UP-REGULATED GENE 14 PROTEIN"/>
    <property type="match status" value="1"/>
</dbReference>
<dbReference type="OrthoDB" id="3238794at2759"/>